<dbReference type="AlphaFoldDB" id="A0A0K9PIX1"/>
<keyword evidence="3" id="KW-1185">Reference proteome</keyword>
<feature type="region of interest" description="Disordered" evidence="1">
    <location>
        <begin position="354"/>
        <end position="378"/>
    </location>
</feature>
<organism evidence="2 3">
    <name type="scientific">Zostera marina</name>
    <name type="common">Eelgrass</name>
    <dbReference type="NCBI Taxonomy" id="29655"/>
    <lineage>
        <taxon>Eukaryota</taxon>
        <taxon>Viridiplantae</taxon>
        <taxon>Streptophyta</taxon>
        <taxon>Embryophyta</taxon>
        <taxon>Tracheophyta</taxon>
        <taxon>Spermatophyta</taxon>
        <taxon>Magnoliopsida</taxon>
        <taxon>Liliopsida</taxon>
        <taxon>Zosteraceae</taxon>
        <taxon>Zostera</taxon>
    </lineage>
</organism>
<proteinExistence type="predicted"/>
<evidence type="ECO:0000256" key="1">
    <source>
        <dbReference type="SAM" id="MobiDB-lite"/>
    </source>
</evidence>
<gene>
    <name evidence="2" type="ORF">ZOSMA_248G00140</name>
</gene>
<name>A0A0K9PIX1_ZOSMR</name>
<protein>
    <submittedName>
        <fullName evidence="2">Uncharacterized protein</fullName>
    </submittedName>
</protein>
<reference evidence="3" key="1">
    <citation type="journal article" date="2016" name="Nature">
        <title>The genome of the seagrass Zostera marina reveals angiosperm adaptation to the sea.</title>
        <authorList>
            <person name="Olsen J.L."/>
            <person name="Rouze P."/>
            <person name="Verhelst B."/>
            <person name="Lin Y.-C."/>
            <person name="Bayer T."/>
            <person name="Collen J."/>
            <person name="Dattolo E."/>
            <person name="De Paoli E."/>
            <person name="Dittami S."/>
            <person name="Maumus F."/>
            <person name="Michel G."/>
            <person name="Kersting A."/>
            <person name="Lauritano C."/>
            <person name="Lohaus R."/>
            <person name="Toepel M."/>
            <person name="Tonon T."/>
            <person name="Vanneste K."/>
            <person name="Amirebrahimi M."/>
            <person name="Brakel J."/>
            <person name="Bostroem C."/>
            <person name="Chovatia M."/>
            <person name="Grimwood J."/>
            <person name="Jenkins J.W."/>
            <person name="Jueterbock A."/>
            <person name="Mraz A."/>
            <person name="Stam W.T."/>
            <person name="Tice H."/>
            <person name="Bornberg-Bauer E."/>
            <person name="Green P.J."/>
            <person name="Pearson G.A."/>
            <person name="Procaccini G."/>
            <person name="Duarte C.M."/>
            <person name="Schmutz J."/>
            <person name="Reusch T.B.H."/>
            <person name="Van de Peer Y."/>
        </authorList>
    </citation>
    <scope>NUCLEOTIDE SEQUENCE [LARGE SCALE GENOMIC DNA]</scope>
    <source>
        <strain evidence="3">cv. Finnish</strain>
    </source>
</reference>
<dbReference type="OrthoDB" id="1918650at2759"/>
<evidence type="ECO:0000313" key="3">
    <source>
        <dbReference type="Proteomes" id="UP000036987"/>
    </source>
</evidence>
<dbReference type="STRING" id="29655.A0A0K9PIX1"/>
<dbReference type="PANTHER" id="PTHR36034:SF2">
    <property type="entry name" value="EXPRESSED PROTEIN"/>
    <property type="match status" value="1"/>
</dbReference>
<accession>A0A0K9PIX1</accession>
<sequence>MNFLLRPTHSLAPEITKTHDIRKGMQTLEELVSEDFSIRSSEGYSEDDDGSQHRGFVISDERSREYTEAYSDVTEDEGWITIPFKELDDDWSNASDIKSFCSLDRPFLFPGEKLHILVCLTASKQDTEVITPFRVAALMSKNGNRAQNTKQQTDYIKITSISTGMTSSINGENLDVSVENIKETGGTQPVIEKMNSEVDISDTESLIRMEDHRHQTEILMKRFRNSEFFVRISESEEPLWSKRNVPTKNHIGSMKTSNAVIDGEMSDDIASGGMSKDIVKCFSLRNGDIVVLLEVNVGFGHLKDPVLEVLQFEKYLSANLSSVNNQTVTPHDDLCEELLSWILPLDQYLPTTPHPSSHPLVGSNVRGNASHRSTLSSSSSSQLFSFGHLRSYSLPSVPQSALPSSPLSNSFDSKTTFDLEEYNFFTEESKMKITSPRTRGLRSFRGVTLEPERYSIQCGLGGIYIPGKRWRRKLKIIQPIEIKSFSAECNTEDLLCVQIKNIFPEDKPNIIIYVDAISIVFEESPKSGQLLSVPLSCVDAGNDHFLPNLSLRRGEEHSFILKPATMVARDLKSIANKSSPLQPHLETSGTNMLRIPNNDNENDVSEANKYAVLVSFRCNFSESKLFLKKSTNWKPRVMRDLMISVASEVTELTSGSGQGSSELPFQAFTLQATNLSNEDLNLTILAPASFTAPPSVVSLNSAPESPVSPIAGFPEFMERITEDKHENIILMQRNISMPKAESQKENISCGLRSVSFNDRAVVAPPDVISNPEFGCTHLWSKSTIPLGHVPPQSSAKVKLEVLPLTDGIITLDTLQIAVAEKGQTYVPECPFKIHATSSIATGIV</sequence>
<evidence type="ECO:0000313" key="2">
    <source>
        <dbReference type="EMBL" id="KMZ68175.1"/>
    </source>
</evidence>
<dbReference type="Proteomes" id="UP000036987">
    <property type="component" value="Unassembled WGS sequence"/>
</dbReference>
<dbReference type="EMBL" id="LFYR01000861">
    <property type="protein sequence ID" value="KMZ68175.1"/>
    <property type="molecule type" value="Genomic_DNA"/>
</dbReference>
<dbReference type="PANTHER" id="PTHR36034">
    <property type="entry name" value="EXPRESSED PROTEIN"/>
    <property type="match status" value="1"/>
</dbReference>
<dbReference type="OMA" id="HRRQTEM"/>
<comment type="caution">
    <text evidence="2">The sequence shown here is derived from an EMBL/GenBank/DDBJ whole genome shotgun (WGS) entry which is preliminary data.</text>
</comment>